<reference evidence="1" key="1">
    <citation type="submission" date="2021-02" db="EMBL/GenBank/DDBJ databases">
        <authorList>
            <person name="Nowell W R."/>
        </authorList>
    </citation>
    <scope>NUCLEOTIDE SEQUENCE</scope>
    <source>
        <strain evidence="1">Ploen Becks lab</strain>
    </source>
</reference>
<comment type="caution">
    <text evidence="1">The sequence shown here is derived from an EMBL/GenBank/DDBJ whole genome shotgun (WGS) entry which is preliminary data.</text>
</comment>
<keyword evidence="2" id="KW-1185">Reference proteome</keyword>
<protein>
    <submittedName>
        <fullName evidence="1">Uncharacterized protein</fullName>
    </submittedName>
</protein>
<evidence type="ECO:0000313" key="1">
    <source>
        <dbReference type="EMBL" id="CAF0714965.1"/>
    </source>
</evidence>
<dbReference type="Proteomes" id="UP000663879">
    <property type="component" value="Unassembled WGS sequence"/>
</dbReference>
<accession>A0A813MA68</accession>
<dbReference type="EMBL" id="CAJNOC010000100">
    <property type="protein sequence ID" value="CAF0714965.1"/>
    <property type="molecule type" value="Genomic_DNA"/>
</dbReference>
<evidence type="ECO:0000313" key="2">
    <source>
        <dbReference type="Proteomes" id="UP000663879"/>
    </source>
</evidence>
<dbReference type="AlphaFoldDB" id="A0A813MA68"/>
<proteinExistence type="predicted"/>
<dbReference type="OrthoDB" id="10447256at2759"/>
<name>A0A813MA68_9BILA</name>
<organism evidence="1 2">
    <name type="scientific">Brachionus calyciflorus</name>
    <dbReference type="NCBI Taxonomy" id="104777"/>
    <lineage>
        <taxon>Eukaryota</taxon>
        <taxon>Metazoa</taxon>
        <taxon>Spiralia</taxon>
        <taxon>Gnathifera</taxon>
        <taxon>Rotifera</taxon>
        <taxon>Eurotatoria</taxon>
        <taxon>Monogononta</taxon>
        <taxon>Pseudotrocha</taxon>
        <taxon>Ploima</taxon>
        <taxon>Brachionidae</taxon>
        <taxon>Brachionus</taxon>
    </lineage>
</organism>
<gene>
    <name evidence="1" type="ORF">OXX778_LOCUS1528</name>
</gene>
<sequence length="326" mass="38974">MSSELKEIYKFLFDYFKIYKESSGPNVSNWKIADLNNAIKWSNGIEEFYGKIRHKKYLSKLIEDIKLVLRHWKIDCKDCEDLLKNATFKLKKSLIANKHLSDELKSNLTDSLVNQQIEKIKENKIKENFTPAQENDQLNHEIDKICLKLYLFNGDPYLIDFLLDFTINHQDNLDFIILIFEKLKDLSYETYKVCFLRILNRKYYKLYKRDPSNGLFDLNSKELIQAYYCYLIFVFMEIVDEFKLQDKDINDPKNHNTDFFDLKNLVAHFENAIKLSNDSKLIKILQNKAKIDSDWNFLLNEMKLRYLKQTQPFDNLLNDLIIDDFS</sequence>